<gene>
    <name evidence="2" type="ORF">EC580_02515</name>
</gene>
<comment type="caution">
    <text evidence="2">The sequence shown here is derived from an EMBL/GenBank/DDBJ whole genome shotgun (WGS) entry which is preliminary data.</text>
</comment>
<reference evidence="2" key="1">
    <citation type="submission" date="2018-10" db="EMBL/GenBank/DDBJ databases">
        <title>Acidithiobacillus sulfuriphilus sp. nov.: an extremely acidophilic sulfur-oxidizing chemolithotroph isolated from a neutral pH environment.</title>
        <authorList>
            <person name="Falagan C."/>
            <person name="Moya-Beltran A."/>
            <person name="Quatrini R."/>
            <person name="Johnson D.B."/>
        </authorList>
    </citation>
    <scope>NUCLEOTIDE SEQUENCE [LARGE SCALE GENOMIC DNA]</scope>
    <source>
        <strain evidence="2">CJ-2</strain>
    </source>
</reference>
<dbReference type="AlphaFoldDB" id="A0A3M8RLD8"/>
<name>A0A3M8RLD8_9PROT</name>
<organism evidence="2">
    <name type="scientific">Acidithiobacillus sulfuriphilus</name>
    <dbReference type="NCBI Taxonomy" id="1867749"/>
    <lineage>
        <taxon>Bacteria</taxon>
        <taxon>Pseudomonadati</taxon>
        <taxon>Pseudomonadota</taxon>
        <taxon>Acidithiobacillia</taxon>
        <taxon>Acidithiobacillales</taxon>
        <taxon>Acidithiobacillaceae</taxon>
        <taxon>Acidithiobacillus</taxon>
    </lineage>
</organism>
<evidence type="ECO:0000313" key="2">
    <source>
        <dbReference type="EMBL" id="RNF69026.1"/>
    </source>
</evidence>
<dbReference type="PROSITE" id="PS51833">
    <property type="entry name" value="HDOD"/>
    <property type="match status" value="1"/>
</dbReference>
<dbReference type="PANTHER" id="PTHR33525">
    <property type="match status" value="1"/>
</dbReference>
<feature type="domain" description="HDOD" evidence="1">
    <location>
        <begin position="25"/>
        <end position="218"/>
    </location>
</feature>
<dbReference type="OrthoDB" id="9791419at2"/>
<accession>A0A3M8RLD8</accession>
<dbReference type="Pfam" id="PF08668">
    <property type="entry name" value="HDOD"/>
    <property type="match status" value="1"/>
</dbReference>
<dbReference type="PANTHER" id="PTHR33525:SF4">
    <property type="entry name" value="CYCLIC DI-GMP PHOSPHODIESTERASE CDGJ"/>
    <property type="match status" value="1"/>
</dbReference>
<dbReference type="EMBL" id="RIZI01000114">
    <property type="protein sequence ID" value="RNF69026.1"/>
    <property type="molecule type" value="Genomic_DNA"/>
</dbReference>
<sequence length="483" mass="51430">MPAQKWSRNALQQALWSRIEEHGDFPALAESVRYIVSVMEDDQAPIEKLEAAVVSDVPLAHQVIRRVNSVSYAAYGRKITSIARAIMILGCQAIGYLALDIKLVESFAQTSGMSAALTRELLRAELASTIAHGIALSSKAKEGGKAALCALLQHTGRLLVACYFPEEWAVLENVPEAGMESECLAVLGVSLETLGLDAARRWGFPEQLLEGMRIQAPRPLPEKISSEQRVGAITAFSSRISAALLTQAPADESKALIAQYAGPLGLAPEAMEALVAESFARMVNSKYSSRALETMLEAPDRAEAAAQARVAECGRNGIDRMTALPPGASITEVFQVALQALTEGLEVTAAVAFIRNTQAGCIEAKLCFGERPLCDLSGLRCGGGAELDIFQLSMSKALGMFIQDLGDVNISRKIPVWHRQAYPQATASFLLPVLVHGKAAALLYGVWSGTGPARGMTDASITALSAFAQVLGQRIEQVALAGG</sequence>
<dbReference type="RefSeq" id="WP_123101898.1">
    <property type="nucleotide sequence ID" value="NZ_CP127527.1"/>
</dbReference>
<dbReference type="InterPro" id="IPR052340">
    <property type="entry name" value="RNase_Y/CdgJ"/>
</dbReference>
<dbReference type="SUPFAM" id="SSF109604">
    <property type="entry name" value="HD-domain/PDEase-like"/>
    <property type="match status" value="1"/>
</dbReference>
<proteinExistence type="predicted"/>
<dbReference type="InterPro" id="IPR013976">
    <property type="entry name" value="HDOD"/>
</dbReference>
<protein>
    <submittedName>
        <fullName evidence="2">HDOD domain-containing protein</fullName>
    </submittedName>
</protein>
<evidence type="ECO:0000259" key="1">
    <source>
        <dbReference type="PROSITE" id="PS51833"/>
    </source>
</evidence>
<dbReference type="Gene3D" id="1.10.3210.10">
    <property type="entry name" value="Hypothetical protein af1432"/>
    <property type="match status" value="1"/>
</dbReference>